<evidence type="ECO:0000313" key="3">
    <source>
        <dbReference type="EMBL" id="QEI04651.1"/>
    </source>
</evidence>
<dbReference type="PRINTS" id="PR00118">
    <property type="entry name" value="BLACTAMASEA"/>
</dbReference>
<dbReference type="KEGG" id="pacr:FXN63_01460"/>
<dbReference type="RefSeq" id="WP_148812160.1">
    <property type="nucleotide sequence ID" value="NZ_CP043046.1"/>
</dbReference>
<dbReference type="EMBL" id="CP043046">
    <property type="protein sequence ID" value="QEI04651.1"/>
    <property type="molecule type" value="Genomic_DNA"/>
</dbReference>
<comment type="catalytic activity">
    <reaction evidence="1">
        <text>a beta-lactam + H2O = a substituted beta-amino acid</text>
        <dbReference type="Rhea" id="RHEA:20401"/>
        <dbReference type="ChEBI" id="CHEBI:15377"/>
        <dbReference type="ChEBI" id="CHEBI:35627"/>
        <dbReference type="ChEBI" id="CHEBI:140347"/>
        <dbReference type="EC" id="3.5.2.6"/>
    </reaction>
</comment>
<dbReference type="InterPro" id="IPR045155">
    <property type="entry name" value="Beta-lactam_cat"/>
</dbReference>
<dbReference type="Gene3D" id="3.40.710.10">
    <property type="entry name" value="DD-peptidase/beta-lactamase superfamily"/>
    <property type="match status" value="1"/>
</dbReference>
<feature type="domain" description="Beta-lactamase class A catalytic" evidence="2">
    <location>
        <begin position="30"/>
        <end position="296"/>
    </location>
</feature>
<dbReference type="SUPFAM" id="SSF56601">
    <property type="entry name" value="beta-lactamase/transpeptidase-like"/>
    <property type="match status" value="1"/>
</dbReference>
<dbReference type="AlphaFoldDB" id="A0A5C0AVG0"/>
<accession>A0A5C0AVG0</accession>
<dbReference type="PANTHER" id="PTHR35333:SF4">
    <property type="entry name" value="SLR0121 PROTEIN"/>
    <property type="match status" value="1"/>
</dbReference>
<dbReference type="InterPro" id="IPR000871">
    <property type="entry name" value="Beta-lactam_class-A"/>
</dbReference>
<keyword evidence="4" id="KW-1185">Reference proteome</keyword>
<dbReference type="OrthoDB" id="9784149at2"/>
<evidence type="ECO:0000313" key="4">
    <source>
        <dbReference type="Proteomes" id="UP000325161"/>
    </source>
</evidence>
<dbReference type="GO" id="GO:0008800">
    <property type="term" value="F:beta-lactamase activity"/>
    <property type="evidence" value="ECO:0007669"/>
    <property type="project" value="UniProtKB-EC"/>
</dbReference>
<dbReference type="GO" id="GO:0030655">
    <property type="term" value="P:beta-lactam antibiotic catabolic process"/>
    <property type="evidence" value="ECO:0007669"/>
    <property type="project" value="InterPro"/>
</dbReference>
<gene>
    <name evidence="3" type="ORF">FXN63_01460</name>
</gene>
<sequence length="332" mass="35765">MPSFAATPTWPTRLQASLEMLDERVHADVGVYVHDLTTGIAVAHRAHESWYLASMVKVPVALAVMQAVDRGEISLDTRMTLRAADYVDGAGNTNSMAPGTALSVRHLIEQMIIYSDNTASDMLIELVGLDAVNALVQTVIPGGMRPITTLADVRREIYSHLVPGANRLAGMDFVKIRRQPSDADRVRALQGIVGTPTANMPEATLEDAYAAYYATRVNSGPLDAYGALLAQLAQGRVLTPASTDYLLKTMRRVKTGDRRLKAGFPPATLFAHKTGTQRARFCDAGIVDIPSATVPRQAVIVACVSGDASLTRSEQALKEVGTVIRQSGFFSE</sequence>
<dbReference type="PANTHER" id="PTHR35333">
    <property type="entry name" value="BETA-LACTAMASE"/>
    <property type="match status" value="1"/>
</dbReference>
<dbReference type="InterPro" id="IPR012338">
    <property type="entry name" value="Beta-lactam/transpept-like"/>
</dbReference>
<proteinExistence type="predicted"/>
<name>A0A5C0AVG0_9BURK</name>
<protein>
    <submittedName>
        <fullName evidence="3">Serine hydrolase</fullName>
    </submittedName>
</protein>
<dbReference type="Proteomes" id="UP000325161">
    <property type="component" value="Chromosome"/>
</dbReference>
<evidence type="ECO:0000256" key="1">
    <source>
        <dbReference type="ARBA" id="ARBA00001526"/>
    </source>
</evidence>
<keyword evidence="3" id="KW-0378">Hydrolase</keyword>
<dbReference type="GO" id="GO:0046677">
    <property type="term" value="P:response to antibiotic"/>
    <property type="evidence" value="ECO:0007669"/>
    <property type="project" value="InterPro"/>
</dbReference>
<evidence type="ECO:0000259" key="2">
    <source>
        <dbReference type="Pfam" id="PF13354"/>
    </source>
</evidence>
<dbReference type="Pfam" id="PF13354">
    <property type="entry name" value="Beta-lactamase2"/>
    <property type="match status" value="1"/>
</dbReference>
<organism evidence="3 4">
    <name type="scientific">Pigmentiphaga aceris</name>
    <dbReference type="NCBI Taxonomy" id="1940612"/>
    <lineage>
        <taxon>Bacteria</taxon>
        <taxon>Pseudomonadati</taxon>
        <taxon>Pseudomonadota</taxon>
        <taxon>Betaproteobacteria</taxon>
        <taxon>Burkholderiales</taxon>
        <taxon>Alcaligenaceae</taxon>
        <taxon>Pigmentiphaga</taxon>
    </lineage>
</organism>
<reference evidence="3 4" key="1">
    <citation type="submission" date="2019-08" db="EMBL/GenBank/DDBJ databases">
        <title>Amphibian skin-associated Pigmentiphaga: genome sequence and occurrence across geography and hosts.</title>
        <authorList>
            <person name="Bletz M.C."/>
            <person name="Bunk B."/>
            <person name="Sproeer C."/>
            <person name="Biwer P."/>
            <person name="Reiter S."/>
            <person name="Rabemananjara F.C.E."/>
            <person name="Schulz S."/>
            <person name="Overmann J."/>
            <person name="Vences M."/>
        </authorList>
    </citation>
    <scope>NUCLEOTIDE SEQUENCE [LARGE SCALE GENOMIC DNA]</scope>
    <source>
        <strain evidence="3 4">Mada1488</strain>
    </source>
</reference>